<reference evidence="2 3" key="2">
    <citation type="journal article" date="2015" name="Eukaryot. Cell">
        <title>Asexual propagation of a virulent clone complex in a human and feline outbreak of sporotrichosis.</title>
        <authorList>
            <person name="Teixeira Mde M."/>
            <person name="Rodrigues A.M."/>
            <person name="Tsui C.K."/>
            <person name="de Almeida L.G."/>
            <person name="Van Diepeningen A.D."/>
            <person name="van den Ende B.G."/>
            <person name="Fernandes G.F."/>
            <person name="Kano R."/>
            <person name="Hamelin R.C."/>
            <person name="Lopes-Bezerra L.M."/>
            <person name="Vasconcelos A.T."/>
            <person name="de Hoog S."/>
            <person name="de Camargo Z.P."/>
            <person name="Felipe M.S."/>
        </authorList>
    </citation>
    <scope>NUCLEOTIDE SEQUENCE [LARGE SCALE GENOMIC DNA]</scope>
    <source>
        <strain evidence="2 3">1099-18</strain>
    </source>
</reference>
<feature type="region of interest" description="Disordered" evidence="1">
    <location>
        <begin position="1"/>
        <end position="82"/>
    </location>
</feature>
<dbReference type="PANTHER" id="PTHR28054">
    <property type="entry name" value="RNA POLYMERASE I-SPECIFIC TRANSCRIPTION INITIATION FACTOR RRN10"/>
    <property type="match status" value="1"/>
</dbReference>
<feature type="compositionally biased region" description="Basic residues" evidence="1">
    <location>
        <begin position="42"/>
        <end position="55"/>
    </location>
</feature>
<dbReference type="GeneID" id="27663099"/>
<proteinExistence type="predicted"/>
<sequence>MAGIDTEMQDASGPASNRNRGRSRSVHSDALSESGAEGGRSGRTRTGRRYSHRRKGVFDAVAGRTRVREPRPPKWPGQPTRFRHAQLAPEEALFRSAGAPPRYEETDTYFAHAGLPAHALPASELVKAVHHYASHYYEVLAPEGRGRTDTVQRRDPNEEAAARSVGGAPVNRRLIDERSMDETALLAFGILLEEAGRAVLGRDGAMVLTEAAADGEADGEYEVRRVEESVQKRTRRKRATKRRQAEAS</sequence>
<feature type="region of interest" description="Disordered" evidence="1">
    <location>
        <begin position="213"/>
        <end position="248"/>
    </location>
</feature>
<dbReference type="OrthoDB" id="2565191at2759"/>
<evidence type="ECO:0000256" key="1">
    <source>
        <dbReference type="SAM" id="MobiDB-lite"/>
    </source>
</evidence>
<name>A0A0F2LWH7_SPOSC</name>
<feature type="compositionally biased region" description="Basic residues" evidence="1">
    <location>
        <begin position="232"/>
        <end position="242"/>
    </location>
</feature>
<dbReference type="AlphaFoldDB" id="A0A0F2LWH7"/>
<organism evidence="2 3">
    <name type="scientific">Sporothrix schenckii 1099-18</name>
    <dbReference type="NCBI Taxonomy" id="1397361"/>
    <lineage>
        <taxon>Eukaryota</taxon>
        <taxon>Fungi</taxon>
        <taxon>Dikarya</taxon>
        <taxon>Ascomycota</taxon>
        <taxon>Pezizomycotina</taxon>
        <taxon>Sordariomycetes</taxon>
        <taxon>Sordariomycetidae</taxon>
        <taxon>Ophiostomatales</taxon>
        <taxon>Ophiostomataceae</taxon>
        <taxon>Sporothrix</taxon>
    </lineage>
</organism>
<dbReference type="InterPro" id="IPR022793">
    <property type="entry name" value="Rrn10"/>
</dbReference>
<evidence type="ECO:0000313" key="2">
    <source>
        <dbReference type="EMBL" id="KJR81827.1"/>
    </source>
</evidence>
<evidence type="ECO:0000313" key="3">
    <source>
        <dbReference type="Proteomes" id="UP000033710"/>
    </source>
</evidence>
<dbReference type="KEGG" id="ssck:SPSK_00876"/>
<dbReference type="PANTHER" id="PTHR28054:SF1">
    <property type="entry name" value="RNA POLYMERASE I-SPECIFIC TRANSCRIPTION INITIATION FACTOR RRN10"/>
    <property type="match status" value="1"/>
</dbReference>
<dbReference type="EMBL" id="AXCR01000011">
    <property type="protein sequence ID" value="KJR81827.1"/>
    <property type="molecule type" value="Genomic_DNA"/>
</dbReference>
<dbReference type="VEuPathDB" id="FungiDB:SPSK_00876"/>
<dbReference type="RefSeq" id="XP_016584503.1">
    <property type="nucleotide sequence ID" value="XM_016727822.1"/>
</dbReference>
<accession>A0A0F2LWH7</accession>
<comment type="caution">
    <text evidence="2">The sequence shown here is derived from an EMBL/GenBank/DDBJ whole genome shotgun (WGS) entry which is preliminary data.</text>
</comment>
<feature type="compositionally biased region" description="Basic and acidic residues" evidence="1">
    <location>
        <begin position="221"/>
        <end position="231"/>
    </location>
</feature>
<feature type="region of interest" description="Disordered" evidence="1">
    <location>
        <begin position="147"/>
        <end position="166"/>
    </location>
</feature>
<dbReference type="GO" id="GO:0006360">
    <property type="term" value="P:transcription by RNA polymerase I"/>
    <property type="evidence" value="ECO:0007669"/>
    <property type="project" value="InterPro"/>
</dbReference>
<feature type="compositionally biased region" description="Basic and acidic residues" evidence="1">
    <location>
        <begin position="147"/>
        <end position="161"/>
    </location>
</feature>
<protein>
    <submittedName>
        <fullName evidence="2">Membrane protein</fullName>
    </submittedName>
</protein>
<gene>
    <name evidence="2" type="ORF">SPSK_00876</name>
</gene>
<reference evidence="2 3" key="1">
    <citation type="journal article" date="2014" name="BMC Genomics">
        <title>Comparative genomics of the major fungal agents of human and animal Sporotrichosis: Sporothrix schenckii and Sporothrix brasiliensis.</title>
        <authorList>
            <person name="Teixeira M.M."/>
            <person name="de Almeida L.G."/>
            <person name="Kubitschek-Barreira P."/>
            <person name="Alves F.L."/>
            <person name="Kioshima E.S."/>
            <person name="Abadio A.K."/>
            <person name="Fernandes L."/>
            <person name="Derengowski L.S."/>
            <person name="Ferreira K.S."/>
            <person name="Souza R.C."/>
            <person name="Ruiz J.C."/>
            <person name="de Andrade N.C."/>
            <person name="Paes H.C."/>
            <person name="Nicola A.M."/>
            <person name="Albuquerque P."/>
            <person name="Gerber A.L."/>
            <person name="Martins V.P."/>
            <person name="Peconick L.D."/>
            <person name="Neto A.V."/>
            <person name="Chaucanez C.B."/>
            <person name="Silva P.A."/>
            <person name="Cunha O.L."/>
            <person name="de Oliveira F.F."/>
            <person name="dos Santos T.C."/>
            <person name="Barros A.L."/>
            <person name="Soares M.A."/>
            <person name="de Oliveira L.M."/>
            <person name="Marini M.M."/>
            <person name="Villalobos-Duno H."/>
            <person name="Cunha M.M."/>
            <person name="de Hoog S."/>
            <person name="da Silveira J.F."/>
            <person name="Henrissat B."/>
            <person name="Nino-Vega G.A."/>
            <person name="Cisalpino P.S."/>
            <person name="Mora-Montes H.M."/>
            <person name="Almeida S.R."/>
            <person name="Stajich J.E."/>
            <person name="Lopes-Bezerra L.M."/>
            <person name="Vasconcelos A.T."/>
            <person name="Felipe M.S."/>
        </authorList>
    </citation>
    <scope>NUCLEOTIDE SEQUENCE [LARGE SCALE GENOMIC DNA]</scope>
    <source>
        <strain evidence="2 3">1099-18</strain>
    </source>
</reference>
<dbReference type="Proteomes" id="UP000033710">
    <property type="component" value="Unassembled WGS sequence"/>
</dbReference>